<dbReference type="Pfam" id="PF00144">
    <property type="entry name" value="Beta-lactamase"/>
    <property type="match status" value="1"/>
</dbReference>
<dbReference type="InterPro" id="IPR050789">
    <property type="entry name" value="Diverse_Enzym_Activities"/>
</dbReference>
<dbReference type="InterPro" id="IPR001466">
    <property type="entry name" value="Beta-lactam-related"/>
</dbReference>
<proteinExistence type="predicted"/>
<protein>
    <recommendedName>
        <fullName evidence="1">Beta-lactamase-related domain-containing protein</fullName>
    </recommendedName>
</protein>
<sequence length="595" mass="64975">MATHRDGLTRATPESVGVSSASIAQFLDDLSENNIEVHTFMLYHAGSVIAEGSWWPYRADRPHMMHSATKSFLAVAVGLAIEEGYFSVNTKVVDIFPEEAKAASDGQAISENLTALTVEDLLTQTSGHAHGVSGGEWRGIKTSWVTEFFRLPLVHKPGTKFVYTSATSFMLSAIISQTTGSTVREFLEPRFCRPLGIKLLAWDVGPDGICPGGNGISCLPSDFLKLGILHLQKGKWEGKQILPESWAVACTTAQRGNLYGYHWWTDTEKQGYYASGMFGQLCFVFPQHDAVLAITAAGMGDAEPLQRAVWRHFPKAFGTSSKPLDVTENIASIESLTSGLDHVRLPTMTITAADEQPTSDFLAQISKERFTCVTPNDDGVFSFALDISNNEQSLAFHMQDARGHHTLNVGLVGTHVEGITTLSGAKLHHGYEPASLRVVATAAWVKSDTLQMVLQFTETAFRDTLSVRFFAIDEHIFAQLDRSVNVNSFATQRPPLFGVVLTTGKELGSPELATIISSAQRSKKLSTSGCTVGELLDHPAARAILEKAMPKTLEQDGARIEKARKYSLDMIIHHAGLTEEDLVRIDDQLAQIPAE</sequence>
<comment type="caution">
    <text evidence="2">The sequence shown here is derived from an EMBL/GenBank/DDBJ whole genome shotgun (WGS) entry which is preliminary data.</text>
</comment>
<name>A0ABR3YSI7_9PEZI</name>
<evidence type="ECO:0000259" key="1">
    <source>
        <dbReference type="Pfam" id="PF00144"/>
    </source>
</evidence>
<organism evidence="2 3">
    <name type="scientific">Sporothrix stenoceras</name>
    <dbReference type="NCBI Taxonomy" id="5173"/>
    <lineage>
        <taxon>Eukaryota</taxon>
        <taxon>Fungi</taxon>
        <taxon>Dikarya</taxon>
        <taxon>Ascomycota</taxon>
        <taxon>Pezizomycotina</taxon>
        <taxon>Sordariomycetes</taxon>
        <taxon>Sordariomycetidae</taxon>
        <taxon>Ophiostomatales</taxon>
        <taxon>Ophiostomataceae</taxon>
        <taxon>Sporothrix</taxon>
    </lineage>
</organism>
<feature type="domain" description="Beta-lactamase-related" evidence="1">
    <location>
        <begin position="39"/>
        <end position="306"/>
    </location>
</feature>
<gene>
    <name evidence="2" type="ORF">Sste5346_008316</name>
</gene>
<dbReference type="EMBL" id="JAWCUI010000063">
    <property type="protein sequence ID" value="KAL1890314.1"/>
    <property type="molecule type" value="Genomic_DNA"/>
</dbReference>
<dbReference type="InterPro" id="IPR012338">
    <property type="entry name" value="Beta-lactam/transpept-like"/>
</dbReference>
<keyword evidence="3" id="KW-1185">Reference proteome</keyword>
<dbReference type="Gene3D" id="3.40.710.10">
    <property type="entry name" value="DD-peptidase/beta-lactamase superfamily"/>
    <property type="match status" value="1"/>
</dbReference>
<dbReference type="PANTHER" id="PTHR43283:SF7">
    <property type="entry name" value="BETA-LACTAMASE-RELATED DOMAIN-CONTAINING PROTEIN"/>
    <property type="match status" value="1"/>
</dbReference>
<dbReference type="Proteomes" id="UP001583186">
    <property type="component" value="Unassembled WGS sequence"/>
</dbReference>
<evidence type="ECO:0000313" key="3">
    <source>
        <dbReference type="Proteomes" id="UP001583186"/>
    </source>
</evidence>
<evidence type="ECO:0000313" key="2">
    <source>
        <dbReference type="EMBL" id="KAL1890314.1"/>
    </source>
</evidence>
<dbReference type="PANTHER" id="PTHR43283">
    <property type="entry name" value="BETA-LACTAMASE-RELATED"/>
    <property type="match status" value="1"/>
</dbReference>
<reference evidence="2 3" key="1">
    <citation type="journal article" date="2024" name="IMA Fungus">
        <title>IMA Genome - F19 : A genome assembly and annotation guide to empower mycologists, including annotated draft genome sequences of Ceratocystis pirilliformis, Diaporthe australafricana, Fusarium ophioides, Paecilomyces lecythidis, and Sporothrix stenoceras.</title>
        <authorList>
            <person name="Aylward J."/>
            <person name="Wilson A.M."/>
            <person name="Visagie C.M."/>
            <person name="Spraker J."/>
            <person name="Barnes I."/>
            <person name="Buitendag C."/>
            <person name="Ceriani C."/>
            <person name="Del Mar Angel L."/>
            <person name="du Plessis D."/>
            <person name="Fuchs T."/>
            <person name="Gasser K."/>
            <person name="Kramer D."/>
            <person name="Li W."/>
            <person name="Munsamy K."/>
            <person name="Piso A."/>
            <person name="Price J.L."/>
            <person name="Sonnekus B."/>
            <person name="Thomas C."/>
            <person name="van der Nest A."/>
            <person name="van Dijk A."/>
            <person name="van Heerden A."/>
            <person name="van Vuuren N."/>
            <person name="Yilmaz N."/>
            <person name="Duong T.A."/>
            <person name="van der Merwe N.A."/>
            <person name="Wingfield M.J."/>
            <person name="Wingfield B.D."/>
        </authorList>
    </citation>
    <scope>NUCLEOTIDE SEQUENCE [LARGE SCALE GENOMIC DNA]</scope>
    <source>
        <strain evidence="2 3">CMW 5346</strain>
    </source>
</reference>
<accession>A0ABR3YSI7</accession>
<dbReference type="SUPFAM" id="SSF56601">
    <property type="entry name" value="beta-lactamase/transpeptidase-like"/>
    <property type="match status" value="1"/>
</dbReference>